<evidence type="ECO:0000313" key="8">
    <source>
        <dbReference type="Proteomes" id="UP000286848"/>
    </source>
</evidence>
<dbReference type="InterPro" id="IPR028082">
    <property type="entry name" value="Peripla_BP_I"/>
</dbReference>
<protein>
    <submittedName>
        <fullName evidence="7">LacI family transcriptional regulator</fullName>
    </submittedName>
</protein>
<proteinExistence type="predicted"/>
<sequence length="328" mass="37333">MATMDDVSKEAHVSRGTVSNYINGKPVKADNVEKIKKAIEKLDYVPNASAQSLKRNRSDYVVFIIPRVNTPFFSQLTNDIQLALREMNLKMILCVSESEAQKEMIYIQMAKSQKVAGIITISYSDIEDLVPADIPLVALEKQVSNFFPLIISDNFRGGQIAAQKLVEGNSSKLLYIAQKPEYEAGANRRKGFVDYCERNQISYQTFFSKNKKMPQQDFQEFIEENLENQHFKYDGVFCETDEFAFSFWGALKEQGIKVPQDVQVIGFDGIRVFPRQEPILASIKQPTNLIAKFAVEYLMNLIDSGHERNEEFEPLVLPVSYIPGKSVR</sequence>
<dbReference type="InterPro" id="IPR000843">
    <property type="entry name" value="HTH_LacI"/>
</dbReference>
<dbReference type="OrthoDB" id="9796186at2"/>
<evidence type="ECO:0000256" key="3">
    <source>
        <dbReference type="ARBA" id="ARBA00023125"/>
    </source>
</evidence>
<evidence type="ECO:0000256" key="2">
    <source>
        <dbReference type="ARBA" id="ARBA00023015"/>
    </source>
</evidence>
<dbReference type="Proteomes" id="UP000286848">
    <property type="component" value="Unassembled WGS sequence"/>
</dbReference>
<organism evidence="7 8">
    <name type="scientific">Ligilactobacillus salitolerans</name>
    <dbReference type="NCBI Taxonomy" id="1808352"/>
    <lineage>
        <taxon>Bacteria</taxon>
        <taxon>Bacillati</taxon>
        <taxon>Bacillota</taxon>
        <taxon>Bacilli</taxon>
        <taxon>Lactobacillales</taxon>
        <taxon>Lactobacillaceae</taxon>
        <taxon>Ligilactobacillus</taxon>
    </lineage>
</organism>
<dbReference type="GO" id="GO:0003700">
    <property type="term" value="F:DNA-binding transcription factor activity"/>
    <property type="evidence" value="ECO:0007669"/>
    <property type="project" value="TreeGrafter"/>
</dbReference>
<dbReference type="InterPro" id="IPR001387">
    <property type="entry name" value="Cro/C1-type_HTH"/>
</dbReference>
<evidence type="ECO:0000256" key="4">
    <source>
        <dbReference type="ARBA" id="ARBA00023163"/>
    </source>
</evidence>
<dbReference type="AlphaFoldDB" id="A0A401IRA7"/>
<dbReference type="CDD" id="cd06291">
    <property type="entry name" value="PBP1_Qymf-like"/>
    <property type="match status" value="1"/>
</dbReference>
<accession>A0A401IRA7</accession>
<dbReference type="RefSeq" id="WP_124975135.1">
    <property type="nucleotide sequence ID" value="NZ_BFFP01000005.1"/>
</dbReference>
<name>A0A401IRA7_9LACO</name>
<dbReference type="PANTHER" id="PTHR30146:SF95">
    <property type="entry name" value="RIBOSE OPERON REPRESSOR"/>
    <property type="match status" value="1"/>
</dbReference>
<comment type="caution">
    <text evidence="7">The sequence shown here is derived from an EMBL/GenBank/DDBJ whole genome shotgun (WGS) entry which is preliminary data.</text>
</comment>
<dbReference type="SMART" id="SM00354">
    <property type="entry name" value="HTH_LACI"/>
    <property type="match status" value="1"/>
</dbReference>
<dbReference type="SUPFAM" id="SSF53822">
    <property type="entry name" value="Periplasmic binding protein-like I"/>
    <property type="match status" value="1"/>
</dbReference>
<keyword evidence="1" id="KW-0678">Repressor</keyword>
<keyword evidence="2" id="KW-0805">Transcription regulation</keyword>
<dbReference type="Gene3D" id="1.10.260.40">
    <property type="entry name" value="lambda repressor-like DNA-binding domains"/>
    <property type="match status" value="1"/>
</dbReference>
<evidence type="ECO:0000259" key="5">
    <source>
        <dbReference type="PROSITE" id="PS50932"/>
    </source>
</evidence>
<reference evidence="7 8" key="1">
    <citation type="journal article" date="2019" name="Int. J. Syst. Evol. Microbiol.">
        <title>Lactobacillus salitolerans sp. nov., a novel lactic acid bacterium isolated from spent mushroom substrates.</title>
        <authorList>
            <person name="Tohno M."/>
            <person name="Tanizawa Y."/>
            <person name="Kojima Y."/>
            <person name="Sakamoto M."/>
            <person name="Nakamura Y."/>
            <person name="Ohkuma M."/>
            <person name="Kobayashi H."/>
        </authorList>
    </citation>
    <scope>NUCLEOTIDE SEQUENCE [LARGE SCALE GENOMIC DNA]</scope>
    <source>
        <strain evidence="7 8">YK43</strain>
    </source>
</reference>
<evidence type="ECO:0000313" key="7">
    <source>
        <dbReference type="EMBL" id="GBG94070.1"/>
    </source>
</evidence>
<dbReference type="PANTHER" id="PTHR30146">
    <property type="entry name" value="LACI-RELATED TRANSCRIPTIONAL REPRESSOR"/>
    <property type="match status" value="1"/>
</dbReference>
<dbReference type="GO" id="GO:0000976">
    <property type="term" value="F:transcription cis-regulatory region binding"/>
    <property type="evidence" value="ECO:0007669"/>
    <property type="project" value="TreeGrafter"/>
</dbReference>
<dbReference type="Gene3D" id="3.40.50.2300">
    <property type="match status" value="2"/>
</dbReference>
<feature type="domain" description="HTH cro/C1-type" evidence="6">
    <location>
        <begin position="3"/>
        <end position="45"/>
    </location>
</feature>
<dbReference type="SUPFAM" id="SSF47413">
    <property type="entry name" value="lambda repressor-like DNA-binding domains"/>
    <property type="match status" value="1"/>
</dbReference>
<dbReference type="PROSITE" id="PS50943">
    <property type="entry name" value="HTH_CROC1"/>
    <property type="match status" value="1"/>
</dbReference>
<keyword evidence="4" id="KW-0804">Transcription</keyword>
<keyword evidence="8" id="KW-1185">Reference proteome</keyword>
<evidence type="ECO:0000259" key="6">
    <source>
        <dbReference type="PROSITE" id="PS50943"/>
    </source>
</evidence>
<dbReference type="Pfam" id="PF13377">
    <property type="entry name" value="Peripla_BP_3"/>
    <property type="match status" value="1"/>
</dbReference>
<dbReference type="PROSITE" id="PS50932">
    <property type="entry name" value="HTH_LACI_2"/>
    <property type="match status" value="1"/>
</dbReference>
<dbReference type="Pfam" id="PF00356">
    <property type="entry name" value="LacI"/>
    <property type="match status" value="1"/>
</dbReference>
<dbReference type="EMBL" id="BFFP01000005">
    <property type="protein sequence ID" value="GBG94070.1"/>
    <property type="molecule type" value="Genomic_DNA"/>
</dbReference>
<dbReference type="InterPro" id="IPR046335">
    <property type="entry name" value="LacI/GalR-like_sensor"/>
</dbReference>
<evidence type="ECO:0000256" key="1">
    <source>
        <dbReference type="ARBA" id="ARBA00022491"/>
    </source>
</evidence>
<dbReference type="InterPro" id="IPR010982">
    <property type="entry name" value="Lambda_DNA-bd_dom_sf"/>
</dbReference>
<keyword evidence="3" id="KW-0238">DNA-binding</keyword>
<gene>
    <name evidence="7" type="primary">lacI</name>
    <name evidence="7" type="ORF">LFYK43_05290</name>
</gene>
<dbReference type="CDD" id="cd01392">
    <property type="entry name" value="HTH_LacI"/>
    <property type="match status" value="1"/>
</dbReference>
<feature type="domain" description="HTH lacI-type" evidence="5">
    <location>
        <begin position="2"/>
        <end position="55"/>
    </location>
</feature>